<evidence type="ECO:0000313" key="8">
    <source>
        <dbReference type="Proteomes" id="UP000828390"/>
    </source>
</evidence>
<comment type="similarity">
    <text evidence="2">Belongs to the PMP-22/EMP/MP20 family. CACNG subfamily.</text>
</comment>
<dbReference type="Pfam" id="PF13903">
    <property type="entry name" value="Claudin_2"/>
    <property type="match status" value="1"/>
</dbReference>
<evidence type="ECO:0000256" key="1">
    <source>
        <dbReference type="ARBA" id="ARBA00004141"/>
    </source>
</evidence>
<dbReference type="GO" id="GO:0051968">
    <property type="term" value="P:positive regulation of synaptic transmission, glutamatergic"/>
    <property type="evidence" value="ECO:0007669"/>
    <property type="project" value="TreeGrafter"/>
</dbReference>
<dbReference type="InterPro" id="IPR051072">
    <property type="entry name" value="CACNG_subunit"/>
</dbReference>
<reference evidence="7" key="2">
    <citation type="submission" date="2020-11" db="EMBL/GenBank/DDBJ databases">
        <authorList>
            <person name="McCartney M.A."/>
            <person name="Auch B."/>
            <person name="Kono T."/>
            <person name="Mallez S."/>
            <person name="Becker A."/>
            <person name="Gohl D.M."/>
            <person name="Silverstein K.A.T."/>
            <person name="Koren S."/>
            <person name="Bechman K.B."/>
            <person name="Herman A."/>
            <person name="Abrahante J.E."/>
            <person name="Garbe J."/>
        </authorList>
    </citation>
    <scope>NUCLEOTIDE SEQUENCE</scope>
    <source>
        <strain evidence="7">Duluth1</strain>
        <tissue evidence="7">Whole animal</tissue>
    </source>
</reference>
<dbReference type="GO" id="GO:0032281">
    <property type="term" value="C:AMPA glutamate receptor complex"/>
    <property type="evidence" value="ECO:0007669"/>
    <property type="project" value="TreeGrafter"/>
</dbReference>
<dbReference type="GO" id="GO:0099590">
    <property type="term" value="P:neurotransmitter receptor internalization"/>
    <property type="evidence" value="ECO:0007669"/>
    <property type="project" value="TreeGrafter"/>
</dbReference>
<comment type="subcellular location">
    <subcellularLocation>
        <location evidence="1">Membrane</location>
        <topology evidence="1">Multi-pass membrane protein</topology>
    </subcellularLocation>
</comment>
<evidence type="ECO:0000256" key="6">
    <source>
        <dbReference type="SAM" id="Phobius"/>
    </source>
</evidence>
<feature type="transmembrane region" description="Helical" evidence="6">
    <location>
        <begin position="136"/>
        <end position="158"/>
    </location>
</feature>
<evidence type="ECO:0000256" key="3">
    <source>
        <dbReference type="ARBA" id="ARBA00022692"/>
    </source>
</evidence>
<organism evidence="7 8">
    <name type="scientific">Dreissena polymorpha</name>
    <name type="common">Zebra mussel</name>
    <name type="synonym">Mytilus polymorpha</name>
    <dbReference type="NCBI Taxonomy" id="45954"/>
    <lineage>
        <taxon>Eukaryota</taxon>
        <taxon>Metazoa</taxon>
        <taxon>Spiralia</taxon>
        <taxon>Lophotrochozoa</taxon>
        <taxon>Mollusca</taxon>
        <taxon>Bivalvia</taxon>
        <taxon>Autobranchia</taxon>
        <taxon>Heteroconchia</taxon>
        <taxon>Euheterodonta</taxon>
        <taxon>Imparidentia</taxon>
        <taxon>Neoheterodontei</taxon>
        <taxon>Myida</taxon>
        <taxon>Dreissenoidea</taxon>
        <taxon>Dreissenidae</taxon>
        <taxon>Dreissena</taxon>
    </lineage>
</organism>
<dbReference type="Proteomes" id="UP000828390">
    <property type="component" value="Unassembled WGS sequence"/>
</dbReference>
<keyword evidence="4 6" id="KW-1133">Transmembrane helix</keyword>
<dbReference type="GO" id="GO:0098970">
    <property type="term" value="P:postsynaptic neurotransmitter receptor diffusion trapping"/>
    <property type="evidence" value="ECO:0007669"/>
    <property type="project" value="TreeGrafter"/>
</dbReference>
<keyword evidence="5 6" id="KW-0472">Membrane</keyword>
<evidence type="ECO:0000256" key="4">
    <source>
        <dbReference type="ARBA" id="ARBA00022989"/>
    </source>
</evidence>
<dbReference type="EMBL" id="JAIWYP010000011">
    <property type="protein sequence ID" value="KAH3740619.1"/>
    <property type="molecule type" value="Genomic_DNA"/>
</dbReference>
<evidence type="ECO:0008006" key="9">
    <source>
        <dbReference type="Google" id="ProtNLM"/>
    </source>
</evidence>
<gene>
    <name evidence="7" type="ORF">DPMN_047326</name>
</gene>
<reference evidence="7" key="1">
    <citation type="journal article" date="2019" name="bioRxiv">
        <title>The Genome of the Zebra Mussel, Dreissena polymorpha: A Resource for Invasive Species Research.</title>
        <authorList>
            <person name="McCartney M.A."/>
            <person name="Auch B."/>
            <person name="Kono T."/>
            <person name="Mallez S."/>
            <person name="Zhang Y."/>
            <person name="Obille A."/>
            <person name="Becker A."/>
            <person name="Abrahante J.E."/>
            <person name="Garbe J."/>
            <person name="Badalamenti J.P."/>
            <person name="Herman A."/>
            <person name="Mangelson H."/>
            <person name="Liachko I."/>
            <person name="Sullivan S."/>
            <person name="Sone E.D."/>
            <person name="Koren S."/>
            <person name="Silverstein K.A.T."/>
            <person name="Beckman K.B."/>
            <person name="Gohl D.M."/>
        </authorList>
    </citation>
    <scope>NUCLEOTIDE SEQUENCE</scope>
    <source>
        <strain evidence="7">Duluth1</strain>
        <tissue evidence="7">Whole animal</tissue>
    </source>
</reference>
<evidence type="ECO:0000256" key="5">
    <source>
        <dbReference type="ARBA" id="ARBA00023136"/>
    </source>
</evidence>
<sequence length="244" mass="27149">MYVKAYRWTVASLATGAAALVSLLLAVATAHWLNMREKCSFVDDEINVTAVLNLHTNAGIWKICLRLEDGTPHCTDTGITKGLDKNEEKDDSQWRTGTVLEATRIQFPFTCLAVLLTLAGFVCSIVGNFRNDNKALIAAILYILSGLCLSVCVILYISRINDELSLPNAKCVDFEYRYGWSFYLIGLAFALEETSAVISITLYMFRRSRNLSDLILIIPGLEDKLYIDIESGNGTDSNSQTIIW</sequence>
<dbReference type="GO" id="GO:0098943">
    <property type="term" value="P:neurotransmitter receptor transport, postsynaptic endosome to lysosome"/>
    <property type="evidence" value="ECO:0007669"/>
    <property type="project" value="TreeGrafter"/>
</dbReference>
<dbReference type="PANTHER" id="PTHR12107">
    <property type="entry name" value="VOLTAGE-DEPENDENT CALCIUM CHANNEL GAMMA SUBUNIT"/>
    <property type="match status" value="1"/>
</dbReference>
<dbReference type="GO" id="GO:0019226">
    <property type="term" value="P:transmission of nerve impulse"/>
    <property type="evidence" value="ECO:0007669"/>
    <property type="project" value="TreeGrafter"/>
</dbReference>
<evidence type="ECO:0000256" key="2">
    <source>
        <dbReference type="ARBA" id="ARBA00007111"/>
    </source>
</evidence>
<comment type="caution">
    <text evidence="7">The sequence shown here is derived from an EMBL/GenBank/DDBJ whole genome shotgun (WGS) entry which is preliminary data.</text>
</comment>
<dbReference type="GO" id="GO:0005245">
    <property type="term" value="F:voltage-gated calcium channel activity"/>
    <property type="evidence" value="ECO:0007669"/>
    <property type="project" value="TreeGrafter"/>
</dbReference>
<dbReference type="PRINTS" id="PR01792">
    <property type="entry name" value="VDCCGAMMA"/>
</dbReference>
<name>A0A9D4I1B5_DREPO</name>
<accession>A0A9D4I1B5</accession>
<dbReference type="AlphaFoldDB" id="A0A9D4I1B5"/>
<dbReference type="GO" id="GO:0098839">
    <property type="term" value="C:postsynaptic density membrane"/>
    <property type="evidence" value="ECO:0007669"/>
    <property type="project" value="TreeGrafter"/>
</dbReference>
<feature type="transmembrane region" description="Helical" evidence="6">
    <location>
        <begin position="105"/>
        <end position="129"/>
    </location>
</feature>
<dbReference type="Gene3D" id="1.20.140.150">
    <property type="match status" value="1"/>
</dbReference>
<dbReference type="PANTHER" id="PTHR12107:SF0">
    <property type="entry name" value="STARGAZIN (MAMMALIAN CALCIUM CHANNEL) HOMOLOG"/>
    <property type="match status" value="1"/>
</dbReference>
<dbReference type="InterPro" id="IPR004031">
    <property type="entry name" value="PMP22/EMP/MP20/Claudin"/>
</dbReference>
<protein>
    <recommendedName>
        <fullName evidence="9">Voltage-dependent calcium channel gamma-7 subunit</fullName>
    </recommendedName>
</protein>
<evidence type="ECO:0000313" key="7">
    <source>
        <dbReference type="EMBL" id="KAH3740619.1"/>
    </source>
</evidence>
<feature type="transmembrane region" description="Helical" evidence="6">
    <location>
        <begin position="178"/>
        <end position="205"/>
    </location>
</feature>
<dbReference type="GO" id="GO:0016247">
    <property type="term" value="F:channel regulator activity"/>
    <property type="evidence" value="ECO:0007669"/>
    <property type="project" value="TreeGrafter"/>
</dbReference>
<keyword evidence="3 6" id="KW-0812">Transmembrane</keyword>
<keyword evidence="8" id="KW-1185">Reference proteome</keyword>
<proteinExistence type="inferred from homology"/>
<dbReference type="InterPro" id="IPR008368">
    <property type="entry name" value="VDCC_gsu"/>
</dbReference>